<dbReference type="SUPFAM" id="SSF53474">
    <property type="entry name" value="alpha/beta-Hydrolases"/>
    <property type="match status" value="1"/>
</dbReference>
<proteinExistence type="predicted"/>
<keyword evidence="3" id="KW-1185">Reference proteome</keyword>
<dbReference type="PANTHER" id="PTHR48098">
    <property type="entry name" value="ENTEROCHELIN ESTERASE-RELATED"/>
    <property type="match status" value="1"/>
</dbReference>
<dbReference type="EMBL" id="VFOZ01000001">
    <property type="protein sequence ID" value="TQM01464.1"/>
    <property type="molecule type" value="Genomic_DNA"/>
</dbReference>
<dbReference type="InterPro" id="IPR000801">
    <property type="entry name" value="Esterase-like"/>
</dbReference>
<dbReference type="GO" id="GO:0016747">
    <property type="term" value="F:acyltransferase activity, transferring groups other than amino-acyl groups"/>
    <property type="evidence" value="ECO:0007669"/>
    <property type="project" value="TreeGrafter"/>
</dbReference>
<dbReference type="AlphaFoldDB" id="A0A543CWI0"/>
<evidence type="ECO:0000256" key="1">
    <source>
        <dbReference type="SAM" id="Phobius"/>
    </source>
</evidence>
<name>A0A543CWI0_9ACTN</name>
<organism evidence="2 3">
    <name type="scientific">Actinoallomurus bryophytorum</name>
    <dbReference type="NCBI Taxonomy" id="1490222"/>
    <lineage>
        <taxon>Bacteria</taxon>
        <taxon>Bacillati</taxon>
        <taxon>Actinomycetota</taxon>
        <taxon>Actinomycetes</taxon>
        <taxon>Streptosporangiales</taxon>
        <taxon>Thermomonosporaceae</taxon>
        <taxon>Actinoallomurus</taxon>
    </lineage>
</organism>
<keyword evidence="2" id="KW-0378">Hydrolase</keyword>
<evidence type="ECO:0000313" key="3">
    <source>
        <dbReference type="Proteomes" id="UP000316096"/>
    </source>
</evidence>
<sequence>MARRVCASLFALAPTPNDRRDSACIVSRHRKAHRSRPPFAGLVLWAGSLAAALGTAYVTVNVRVHHGSADTQVESVRDTPGPARPGLSRIQVSDPADHKEYGVYVWRPDVPETRTLPVLYFLHGVPSDPKTVVEYEGLAKQVRSYVADGGRPFVLAVPDGNGSHHDDTEWADAADGSDRVEDRLIDEVIPAVEGGHRRDAGHRAIGGFSMGGYGSMNLALRHPAVFGSVASISGYFHVDDPSHMFGDREDLIAANRPDENLGAARRVKIFLAAAANETNPVVKGEPERFKKLLDAAGIPAVLDIRPGGHDWDYVRSVLPDAFAFLSRAWTDAGKDRR</sequence>
<evidence type="ECO:0000313" key="2">
    <source>
        <dbReference type="EMBL" id="TQM01464.1"/>
    </source>
</evidence>
<feature type="transmembrane region" description="Helical" evidence="1">
    <location>
        <begin position="39"/>
        <end position="60"/>
    </location>
</feature>
<dbReference type="PANTHER" id="PTHR48098:SF1">
    <property type="entry name" value="DIACYLGLYCEROL ACYLTRANSFERASE_MYCOLYLTRANSFERASE AG85A"/>
    <property type="match status" value="1"/>
</dbReference>
<dbReference type="Pfam" id="PF00756">
    <property type="entry name" value="Esterase"/>
    <property type="match status" value="1"/>
</dbReference>
<comment type="caution">
    <text evidence="2">The sequence shown here is derived from an EMBL/GenBank/DDBJ whole genome shotgun (WGS) entry which is preliminary data.</text>
</comment>
<dbReference type="InterPro" id="IPR029058">
    <property type="entry name" value="AB_hydrolase_fold"/>
</dbReference>
<dbReference type="InterPro" id="IPR050583">
    <property type="entry name" value="Mycobacterial_A85_antigen"/>
</dbReference>
<keyword evidence="1" id="KW-0812">Transmembrane</keyword>
<reference evidence="2 3" key="1">
    <citation type="submission" date="2019-06" db="EMBL/GenBank/DDBJ databases">
        <title>Sequencing the genomes of 1000 actinobacteria strains.</title>
        <authorList>
            <person name="Klenk H.-P."/>
        </authorList>
    </citation>
    <scope>NUCLEOTIDE SEQUENCE [LARGE SCALE GENOMIC DNA]</scope>
    <source>
        <strain evidence="2 3">DSM 102200</strain>
    </source>
</reference>
<protein>
    <submittedName>
        <fullName evidence="2">S-formylglutathione hydrolase FrmB</fullName>
    </submittedName>
</protein>
<dbReference type="Proteomes" id="UP000316096">
    <property type="component" value="Unassembled WGS sequence"/>
</dbReference>
<accession>A0A543CWI0</accession>
<gene>
    <name evidence="2" type="ORF">FB559_7223</name>
</gene>
<keyword evidence="1" id="KW-1133">Transmembrane helix</keyword>
<dbReference type="Gene3D" id="3.40.50.1820">
    <property type="entry name" value="alpha/beta hydrolase"/>
    <property type="match status" value="1"/>
</dbReference>
<keyword evidence="1" id="KW-0472">Membrane</keyword>
<dbReference type="GO" id="GO:0016787">
    <property type="term" value="F:hydrolase activity"/>
    <property type="evidence" value="ECO:0007669"/>
    <property type="project" value="UniProtKB-KW"/>
</dbReference>